<organism evidence="3 4">
    <name type="scientific">Jannaschia ovalis</name>
    <dbReference type="NCBI Taxonomy" id="3038773"/>
    <lineage>
        <taxon>Bacteria</taxon>
        <taxon>Pseudomonadati</taxon>
        <taxon>Pseudomonadota</taxon>
        <taxon>Alphaproteobacteria</taxon>
        <taxon>Rhodobacterales</taxon>
        <taxon>Roseobacteraceae</taxon>
        <taxon>Jannaschia</taxon>
    </lineage>
</organism>
<dbReference type="InterPro" id="IPR011604">
    <property type="entry name" value="PDDEXK-like_dom_sf"/>
</dbReference>
<proteinExistence type="predicted"/>
<dbReference type="NCBIfam" id="TIGR02786">
    <property type="entry name" value="addB_alphas"/>
    <property type="match status" value="1"/>
</dbReference>
<feature type="domain" description="PD-(D/E)XK endonuclease-like" evidence="2">
    <location>
        <begin position="533"/>
        <end position="751"/>
    </location>
</feature>
<dbReference type="Pfam" id="PF12705">
    <property type="entry name" value="PDDEXK_1"/>
    <property type="match status" value="1"/>
</dbReference>
<dbReference type="EMBL" id="CP122537">
    <property type="protein sequence ID" value="WGH80367.1"/>
    <property type="molecule type" value="Genomic_DNA"/>
</dbReference>
<dbReference type="RefSeq" id="WP_279967449.1">
    <property type="nucleotide sequence ID" value="NZ_CP122537.1"/>
</dbReference>
<dbReference type="Proteomes" id="UP001243420">
    <property type="component" value="Chromosome"/>
</dbReference>
<reference evidence="3 4" key="1">
    <citation type="submission" date="2023-04" db="EMBL/GenBank/DDBJ databases">
        <title>Jannaschia ovalis sp. nov., a marine bacterium isolated from sea tidal flat.</title>
        <authorList>
            <person name="Kwon D.Y."/>
            <person name="Kim J.-J."/>
        </authorList>
    </citation>
    <scope>NUCLEOTIDE SEQUENCE [LARGE SCALE GENOMIC DNA]</scope>
    <source>
        <strain evidence="3 4">GRR-S6-38</strain>
    </source>
</reference>
<dbReference type="InterPro" id="IPR038726">
    <property type="entry name" value="PDDEXK_AddAB-type"/>
</dbReference>
<keyword evidence="4" id="KW-1185">Reference proteome</keyword>
<accession>A0ABY8LGE0</accession>
<dbReference type="InterPro" id="IPR014153">
    <property type="entry name" value="Ds_break_AddB"/>
</dbReference>
<gene>
    <name evidence="3" type="primary">addB</name>
    <name evidence="3" type="ORF">P8627_10395</name>
</gene>
<feature type="region of interest" description="Disordered" evidence="1">
    <location>
        <begin position="508"/>
        <end position="530"/>
    </location>
</feature>
<dbReference type="Gene3D" id="3.90.320.10">
    <property type="match status" value="1"/>
</dbReference>
<dbReference type="SUPFAM" id="SSF52540">
    <property type="entry name" value="P-loop containing nucleoside triphosphate hydrolases"/>
    <property type="match status" value="1"/>
</dbReference>
<protein>
    <submittedName>
        <fullName evidence="3">Double-strand break repair protein AddB</fullName>
    </submittedName>
</protein>
<evidence type="ECO:0000259" key="2">
    <source>
        <dbReference type="Pfam" id="PF12705"/>
    </source>
</evidence>
<evidence type="ECO:0000313" key="3">
    <source>
        <dbReference type="EMBL" id="WGH80367.1"/>
    </source>
</evidence>
<evidence type="ECO:0000256" key="1">
    <source>
        <dbReference type="SAM" id="MobiDB-lite"/>
    </source>
</evidence>
<name>A0ABY8LGE0_9RHOB</name>
<evidence type="ECO:0000313" key="4">
    <source>
        <dbReference type="Proteomes" id="UP001243420"/>
    </source>
</evidence>
<sequence length="800" mass="85224">MARRTPGDPVIVAGSTASRAPTRALITAVTALPQGAVILPGLDRDMPEPAWTGLLGDGHGPAGAQDHPQYRHAALLADLGLARDDVPRWDGTAPAAPARNRLLSLALRPAPATDAWREEGPHLADVAAACAGITLLEAPTPGAEATTVALGLRAALAEGRRAALITPDRQLSRQVAAQLDRWGIEPDDSAGIPLGQSLPGRLLLMVADLRAPVLDSEALVALLKHPLTASGWDRPAHLARVRALELDLLRRAPIAFPDRRAVADWAGAEADEWTAWLCDLLDRLAPSAGAATLAEHAADHLEIAEHAARGPAADGAEDAVENGAGDLWKGVAGACARGVLRDLCACAGERGGAPLPPADHARILHGLIAAEEVREAVGPHPDVMIWGALEARVRTADRVILGGLVDGIWPDHPGADPWLNRAMRAQAGLRLPDRTVGLSAHDFQQAAAGAEIWLSRALRDDEAETVPSRWLNRLTGLLDGLGGEAAAALEAMRARGDGWLAQAARLSEPDARHPATLAPRPAPKPPTAHRPTRLSVTAVETLIRDPYAIYARAILGLRALDPLRQGPDARLRGSAIHDAMERFAREVPGEIDAAAADRLRAALEQTLASQAPWPGFRRLWLGKFDRMLPDFLRAEAARRAAGRPIAIERGAELAFDDPPFTLTARADRMDHRGDAVAIYDYKTGKPPTAKQQEAFAKQLLLEALMVTRGAFGDLPPRVAEVAYLGVGASYKEETVAVDAAILAETDREFRDLVGAYAEGRPYIARLAPDVLTFASDYDQLSRFGEWDDTQDATTIPVGRA</sequence>
<dbReference type="InterPro" id="IPR027417">
    <property type="entry name" value="P-loop_NTPase"/>
</dbReference>